<dbReference type="AlphaFoldDB" id="A0A3N7HNM2"/>
<comment type="caution">
    <text evidence="9">The sequence shown here is derived from an EMBL/GenBank/DDBJ whole genome shotgun (WGS) entry which is preliminary data.</text>
</comment>
<dbReference type="Proteomes" id="UP000267464">
    <property type="component" value="Unassembled WGS sequence"/>
</dbReference>
<evidence type="ECO:0000313" key="9">
    <source>
        <dbReference type="EMBL" id="RQP23710.1"/>
    </source>
</evidence>
<dbReference type="EMBL" id="QUSW01000004">
    <property type="protein sequence ID" value="RQP23710.1"/>
    <property type="molecule type" value="Genomic_DNA"/>
</dbReference>
<organism evidence="9 10">
    <name type="scientific">Piscinibacter terrae</name>
    <dbReference type="NCBI Taxonomy" id="2496871"/>
    <lineage>
        <taxon>Bacteria</taxon>
        <taxon>Pseudomonadati</taxon>
        <taxon>Pseudomonadota</taxon>
        <taxon>Betaproteobacteria</taxon>
        <taxon>Burkholderiales</taxon>
        <taxon>Sphaerotilaceae</taxon>
        <taxon>Piscinibacter</taxon>
    </lineage>
</organism>
<dbReference type="OrthoDB" id="4717506at2"/>
<evidence type="ECO:0000256" key="4">
    <source>
        <dbReference type="ARBA" id="ARBA00038381"/>
    </source>
</evidence>
<dbReference type="CDD" id="cd03443">
    <property type="entry name" value="PaaI_thioesterase"/>
    <property type="match status" value="1"/>
</dbReference>
<evidence type="ECO:0000256" key="5">
    <source>
        <dbReference type="ARBA" id="ARBA00038894"/>
    </source>
</evidence>
<dbReference type="InterPro" id="IPR003736">
    <property type="entry name" value="PAAI_dom"/>
</dbReference>
<name>A0A3N7HNM2_9BURK</name>
<evidence type="ECO:0000313" key="10">
    <source>
        <dbReference type="Proteomes" id="UP000267464"/>
    </source>
</evidence>
<dbReference type="Gene3D" id="3.10.129.10">
    <property type="entry name" value="Hotdog Thioesterase"/>
    <property type="match status" value="1"/>
</dbReference>
<reference evidence="9 10" key="2">
    <citation type="submission" date="2018-12" db="EMBL/GenBank/DDBJ databases">
        <title>Rhizobacter gummiphilus sp. nov., a rubber-degrading bacterium isolated from the soil of a botanical garden in Japan.</title>
        <authorList>
            <person name="Shunsuke S.S."/>
        </authorList>
    </citation>
    <scope>NUCLEOTIDE SEQUENCE [LARGE SCALE GENOMIC DNA]</scope>
    <source>
        <strain evidence="9 10">S-16</strain>
    </source>
</reference>
<dbReference type="Pfam" id="PF03061">
    <property type="entry name" value="4HBT"/>
    <property type="match status" value="1"/>
</dbReference>
<accession>A0A3N7HNM2</accession>
<evidence type="ECO:0000256" key="2">
    <source>
        <dbReference type="ARBA" id="ARBA00035880"/>
    </source>
</evidence>
<dbReference type="InterPro" id="IPR006683">
    <property type="entry name" value="Thioestr_dom"/>
</dbReference>
<sequence length="145" mass="15771">MKFQVHIPFVEALGFELLRFENGEAEIAMQPREEHMNSWSVVHGGVSMTLLDVAMAHAARSPRDGGTPDPRGVVTIEMKTSFMKPGLGRLLAKARVLHQTSSFAFCEGGIHAEDGTLIAHATGTFKYLKALPAGGRQLKRLNASD</sequence>
<evidence type="ECO:0000256" key="6">
    <source>
        <dbReference type="ARBA" id="ARBA00040062"/>
    </source>
</evidence>
<keyword evidence="10" id="KW-1185">Reference proteome</keyword>
<dbReference type="PANTHER" id="PTHR43240">
    <property type="entry name" value="1,4-DIHYDROXY-2-NAPHTHOYL-COA THIOESTERASE 1"/>
    <property type="match status" value="1"/>
</dbReference>
<gene>
    <name evidence="9" type="ORF">DZC73_16405</name>
</gene>
<dbReference type="InterPro" id="IPR029069">
    <property type="entry name" value="HotDog_dom_sf"/>
</dbReference>
<comment type="catalytic activity">
    <reaction evidence="3">
        <text>a long-chain fatty acyl-CoA + H2O = a long-chain fatty acid + CoA + H(+)</text>
        <dbReference type="Rhea" id="RHEA:67680"/>
        <dbReference type="ChEBI" id="CHEBI:15377"/>
        <dbReference type="ChEBI" id="CHEBI:15378"/>
        <dbReference type="ChEBI" id="CHEBI:57287"/>
        <dbReference type="ChEBI" id="CHEBI:57560"/>
        <dbReference type="ChEBI" id="CHEBI:83139"/>
    </reaction>
</comment>
<evidence type="ECO:0000256" key="7">
    <source>
        <dbReference type="ARBA" id="ARBA00048062"/>
    </source>
</evidence>
<feature type="domain" description="Thioesterase" evidence="8">
    <location>
        <begin position="41"/>
        <end position="118"/>
    </location>
</feature>
<evidence type="ECO:0000259" key="8">
    <source>
        <dbReference type="Pfam" id="PF03061"/>
    </source>
</evidence>
<dbReference type="EC" id="3.1.2.20" evidence="5"/>
<comment type="similarity">
    <text evidence="4">Belongs to the YigI thioesterase family.</text>
</comment>
<keyword evidence="1" id="KW-0378">Hydrolase</keyword>
<proteinExistence type="inferred from homology"/>
<dbReference type="NCBIfam" id="TIGR00369">
    <property type="entry name" value="unchar_dom_1"/>
    <property type="match status" value="1"/>
</dbReference>
<evidence type="ECO:0000256" key="3">
    <source>
        <dbReference type="ARBA" id="ARBA00036002"/>
    </source>
</evidence>
<dbReference type="PANTHER" id="PTHR43240:SF20">
    <property type="entry name" value="MEDIUM_LONG-CHAIN ACYL-COA THIOESTERASE YIGI"/>
    <property type="match status" value="1"/>
</dbReference>
<dbReference type="GO" id="GO:0047617">
    <property type="term" value="F:fatty acyl-CoA hydrolase activity"/>
    <property type="evidence" value="ECO:0007669"/>
    <property type="project" value="UniProtKB-EC"/>
</dbReference>
<dbReference type="SUPFAM" id="SSF54637">
    <property type="entry name" value="Thioesterase/thiol ester dehydrase-isomerase"/>
    <property type="match status" value="1"/>
</dbReference>
<comment type="catalytic activity">
    <reaction evidence="7">
        <text>a medium-chain fatty acyl-CoA + H2O = a medium-chain fatty acid + CoA + H(+)</text>
        <dbReference type="Rhea" id="RHEA:68184"/>
        <dbReference type="ChEBI" id="CHEBI:15377"/>
        <dbReference type="ChEBI" id="CHEBI:15378"/>
        <dbReference type="ChEBI" id="CHEBI:57287"/>
        <dbReference type="ChEBI" id="CHEBI:59558"/>
        <dbReference type="ChEBI" id="CHEBI:90546"/>
    </reaction>
</comment>
<evidence type="ECO:0000256" key="1">
    <source>
        <dbReference type="ARBA" id="ARBA00022801"/>
    </source>
</evidence>
<dbReference type="RefSeq" id="WP_124541430.1">
    <property type="nucleotide sequence ID" value="NZ_QUSW01000004.1"/>
</dbReference>
<comment type="catalytic activity">
    <reaction evidence="2">
        <text>a fatty acyl-CoA + H2O = a fatty acid + CoA + H(+)</text>
        <dbReference type="Rhea" id="RHEA:16781"/>
        <dbReference type="ChEBI" id="CHEBI:15377"/>
        <dbReference type="ChEBI" id="CHEBI:15378"/>
        <dbReference type="ChEBI" id="CHEBI:28868"/>
        <dbReference type="ChEBI" id="CHEBI:57287"/>
        <dbReference type="ChEBI" id="CHEBI:77636"/>
        <dbReference type="EC" id="3.1.2.20"/>
    </reaction>
</comment>
<protein>
    <recommendedName>
        <fullName evidence="6">Medium/long-chain acyl-CoA thioesterase YigI</fullName>
        <ecNumber evidence="5">3.1.2.20</ecNumber>
    </recommendedName>
</protein>
<reference evidence="9 10" key="1">
    <citation type="submission" date="2018-08" db="EMBL/GenBank/DDBJ databases">
        <authorList>
            <person name="Khan S.A."/>
            <person name="Jeon C.O."/>
            <person name="Chun B.H."/>
            <person name="Jeong S.E."/>
        </authorList>
    </citation>
    <scope>NUCLEOTIDE SEQUENCE [LARGE SCALE GENOMIC DNA]</scope>
    <source>
        <strain evidence="9 10">S-16</strain>
    </source>
</reference>